<organism evidence="20 21">
    <name type="scientific">Trichogramma kaykai</name>
    <dbReference type="NCBI Taxonomy" id="54128"/>
    <lineage>
        <taxon>Eukaryota</taxon>
        <taxon>Metazoa</taxon>
        <taxon>Ecdysozoa</taxon>
        <taxon>Arthropoda</taxon>
        <taxon>Hexapoda</taxon>
        <taxon>Insecta</taxon>
        <taxon>Pterygota</taxon>
        <taxon>Neoptera</taxon>
        <taxon>Endopterygota</taxon>
        <taxon>Hymenoptera</taxon>
        <taxon>Apocrita</taxon>
        <taxon>Proctotrupomorpha</taxon>
        <taxon>Chalcidoidea</taxon>
        <taxon>Trichogrammatidae</taxon>
        <taxon>Trichogramma</taxon>
    </lineage>
</organism>
<feature type="domain" description="SH3" evidence="15">
    <location>
        <begin position="797"/>
        <end position="858"/>
    </location>
</feature>
<gene>
    <name evidence="20" type="ORF">TKK_009121</name>
</gene>
<dbReference type="Gene3D" id="1.10.238.10">
    <property type="entry name" value="EF-hand"/>
    <property type="match status" value="2"/>
</dbReference>
<dbReference type="PROSITE" id="PS50007">
    <property type="entry name" value="PIPLC_X_DOMAIN"/>
    <property type="match status" value="1"/>
</dbReference>
<evidence type="ECO:0000259" key="14">
    <source>
        <dbReference type="PROSITE" id="PS50001"/>
    </source>
</evidence>
<dbReference type="InterPro" id="IPR056586">
    <property type="entry name" value="EF-hand_PLCG1"/>
</dbReference>
<dbReference type="InterPro" id="IPR035024">
    <property type="entry name" value="PLC-gamma_N-SH2"/>
</dbReference>
<dbReference type="PANTHER" id="PTHR10336">
    <property type="entry name" value="PHOSPHOINOSITIDE-SPECIFIC PHOSPHOLIPASE C FAMILY PROTEIN"/>
    <property type="match status" value="1"/>
</dbReference>
<keyword evidence="3" id="KW-0677">Repeat</keyword>
<keyword evidence="6 11" id="KW-0442">Lipid degradation</keyword>
<feature type="domain" description="SH2" evidence="14">
    <location>
        <begin position="677"/>
        <end position="766"/>
    </location>
</feature>
<evidence type="ECO:0000313" key="21">
    <source>
        <dbReference type="Proteomes" id="UP001627154"/>
    </source>
</evidence>
<sequence length="1219" mass="142308">MFSASKITKTFDDFFAALSRRKKKYTNMNEVIPEVEQTVGQLERGTVVTKFFSKRKPEKKTLMIRRETRQIVWTRTGTTCPYEGRVDMREIKEIRLGKNSKDFEKWPDESKKLDNVRCFVVYYGNEFRLKTLSIAALSEKECELWVKGLRYLVQDTINATYPLQVERWLRKEFYSMENSNEVISLKDMKAFLPRVNYKIPTNRLRELFQEVDIRHRGEIGFDDFVKLYHKLIFDNCILEVDYSKLLQYTIKNSDVRIVPLQKFQKFLKEQQNDPLSPSEDYVSEFMRKYLDDIHRDVQEPYFTFEEFIDFLFSNRNDIWDNTKDEIYQDMSKPLSYYWVASSHNTYLMGDQISSESSCQAYVRALRAGCRCIELDCWDGPDGMPFIFHGHTLTTKIKFIDVIRTIKEHAFATSEYPVILSIEDNCTLVQQRKMAKLMQETFGDLLQSMPVDKNEAALPSPAALKRKILLKHKKLPDGGDESSFVVRNDESRKELDLRSTIKNGILYLEDPVDRTWNPHFFVLTQQKLFYTDTFHRGQEIEDEDDSSSNKQEQGRPTEELHFGEMWFHGRLPNGRLEAEEILRRYSYLGDGTFLVRECVTFVGDYCLSFWRKDKVNHCRIKCKQEGNVTSYYLIEPHCFDSLYSLITHYRSYPLKSQEFKIKLAEPAPQPAKHEDQVWWDPSCSRSEAEDLLKRIPEDGAFMVRKSEKENNSYVLSFRAESQIKHCRIKLEGRLYTIGAEQYESLVTLINDHIANPLYNKVKLTRAVNRSMMKQRDLQIPDDGSVYAIPGYMDPATLDKKITCKAMFDYIAQKDDELTFVKHAIIHNVNKYPDGGWWRGDYGGKKQHWFPSNYVEEINEDDTSDSLLLGNWQKGSLDIVGASCEVIPSDHLHSADFSHILRIHNPAACSVFEAGAKGKEYAYSWMDNIQQTGQNASFRESKHKEIERAWKIAKEMSNLIVYFRSVTLNLEKLRSKGFVYYEMSSFPESKAEKLFQQERRFFLKYHQVQFSRVYPKGQRIDSSNYNPLPMWNSGCQMVALNYQTGDKAMQLNHAKFRDNGGCGYLLKPSFMFHQDYDPYDKNSLVGVETWKITIGLIGARHLHRANRGTASPFVQVEVLGADYDSGIKLQARTVADNGFNPMWTESCEFLVYNPYLAMIRFVVQDEDMFGDSDFIGQATYPVRCMRTGYRSVSLRNNYSEYLELASLLVHVEITEIPTTQL</sequence>
<dbReference type="PRINTS" id="PR00390">
    <property type="entry name" value="PHPHLIPASEC"/>
</dbReference>
<dbReference type="GO" id="GO:0007165">
    <property type="term" value="P:signal transduction"/>
    <property type="evidence" value="ECO:0007669"/>
    <property type="project" value="UniProtKB-KW"/>
</dbReference>
<dbReference type="CDD" id="cd10341">
    <property type="entry name" value="SH2_N-SH2_PLC_gamma_like"/>
    <property type="match status" value="1"/>
</dbReference>
<dbReference type="SUPFAM" id="SSF50729">
    <property type="entry name" value="PH domain-like"/>
    <property type="match status" value="1"/>
</dbReference>
<dbReference type="SMART" id="SM00239">
    <property type="entry name" value="C2"/>
    <property type="match status" value="1"/>
</dbReference>
<dbReference type="PROSITE" id="PS50222">
    <property type="entry name" value="EF_HAND_2"/>
    <property type="match status" value="1"/>
</dbReference>
<dbReference type="CDD" id="cd13362">
    <property type="entry name" value="PH_PLC_gamma"/>
    <property type="match status" value="1"/>
</dbReference>
<dbReference type="InterPro" id="IPR000008">
    <property type="entry name" value="C2_dom"/>
</dbReference>
<dbReference type="InterPro" id="IPR011992">
    <property type="entry name" value="EF-hand-dom_pair"/>
</dbReference>
<dbReference type="InterPro" id="IPR001711">
    <property type="entry name" value="PLipase_C_Pinositol-sp_Y"/>
</dbReference>
<evidence type="ECO:0000256" key="7">
    <source>
        <dbReference type="ARBA" id="ARBA00022999"/>
    </source>
</evidence>
<dbReference type="PANTHER" id="PTHR10336:SF159">
    <property type="entry name" value="1-PHOSPHATIDYLINOSITOL 4,5-BISPHOSPHATE PHOSPHODIESTERASE GAMMA"/>
    <property type="match status" value="1"/>
</dbReference>
<dbReference type="PROSITE" id="PS50003">
    <property type="entry name" value="PH_DOMAIN"/>
    <property type="match status" value="1"/>
</dbReference>
<dbReference type="SMART" id="SM00149">
    <property type="entry name" value="PLCYc"/>
    <property type="match status" value="1"/>
</dbReference>
<protein>
    <recommendedName>
        <fullName evidence="11">1-phosphatidylinositol 4,5-bisphosphate phosphodiesterase gamma</fullName>
        <ecNumber evidence="11">3.1.4.11</ecNumber>
    </recommendedName>
</protein>
<dbReference type="GO" id="GO:0009653">
    <property type="term" value="P:anatomical structure morphogenesis"/>
    <property type="evidence" value="ECO:0007669"/>
    <property type="project" value="UniProtKB-ARBA"/>
</dbReference>
<dbReference type="InterPro" id="IPR001849">
    <property type="entry name" value="PH_domain"/>
</dbReference>
<dbReference type="InterPro" id="IPR036028">
    <property type="entry name" value="SH3-like_dom_sf"/>
</dbReference>
<feature type="domain" description="SH2" evidence="14">
    <location>
        <begin position="565"/>
        <end position="666"/>
    </location>
</feature>
<evidence type="ECO:0000259" key="17">
    <source>
        <dbReference type="PROSITE" id="PS50004"/>
    </source>
</evidence>
<evidence type="ECO:0000256" key="8">
    <source>
        <dbReference type="ARBA" id="ARBA00023098"/>
    </source>
</evidence>
<dbReference type="GO" id="GO:0009395">
    <property type="term" value="P:phospholipid catabolic process"/>
    <property type="evidence" value="ECO:0007669"/>
    <property type="project" value="UniProtKB-UniRule"/>
</dbReference>
<evidence type="ECO:0000256" key="2">
    <source>
        <dbReference type="ARBA" id="ARBA00022443"/>
    </source>
</evidence>
<keyword evidence="9 11" id="KW-0807">Transducer</keyword>
<dbReference type="InterPro" id="IPR011993">
    <property type="entry name" value="PH-like_dom_sf"/>
</dbReference>
<evidence type="ECO:0000256" key="5">
    <source>
        <dbReference type="ARBA" id="ARBA00022837"/>
    </source>
</evidence>
<comment type="cofactor">
    <cofactor evidence="1">
        <name>Ca(2+)</name>
        <dbReference type="ChEBI" id="CHEBI:29108"/>
    </cofactor>
</comment>
<evidence type="ECO:0000256" key="10">
    <source>
        <dbReference type="ARBA" id="ARBA00023674"/>
    </source>
</evidence>
<dbReference type="EMBL" id="JBJJXI010000067">
    <property type="protein sequence ID" value="KAL3397091.1"/>
    <property type="molecule type" value="Genomic_DNA"/>
</dbReference>
<feature type="domain" description="EF-hand" evidence="19">
    <location>
        <begin position="199"/>
        <end position="234"/>
    </location>
</feature>
<dbReference type="SMART" id="SM00148">
    <property type="entry name" value="PLCXc"/>
    <property type="match status" value="1"/>
</dbReference>
<keyword evidence="7 12" id="KW-0727">SH2 domain</keyword>
<dbReference type="SUPFAM" id="SSF50044">
    <property type="entry name" value="SH3-domain"/>
    <property type="match status" value="1"/>
</dbReference>
<dbReference type="Gene3D" id="3.30.505.10">
    <property type="entry name" value="SH2 domain"/>
    <property type="match status" value="2"/>
</dbReference>
<evidence type="ECO:0000259" key="15">
    <source>
        <dbReference type="PROSITE" id="PS50002"/>
    </source>
</evidence>
<dbReference type="GO" id="GO:0048468">
    <property type="term" value="P:cell development"/>
    <property type="evidence" value="ECO:0007669"/>
    <property type="project" value="UniProtKB-ARBA"/>
</dbReference>
<dbReference type="CDD" id="cd11825">
    <property type="entry name" value="SH3_PLCgamma"/>
    <property type="match status" value="1"/>
</dbReference>
<comment type="catalytic activity">
    <reaction evidence="10">
        <text>a 1,2-diacyl-sn-glycero-3-phospho-(1D-myo-inositol-4,5-bisphosphate) + H2O = 1D-myo-inositol 1,4,5-trisphosphate + a 1,2-diacyl-sn-glycerol + H(+)</text>
        <dbReference type="Rhea" id="RHEA:33179"/>
        <dbReference type="ChEBI" id="CHEBI:15377"/>
        <dbReference type="ChEBI" id="CHEBI:15378"/>
        <dbReference type="ChEBI" id="CHEBI:17815"/>
        <dbReference type="ChEBI" id="CHEBI:58456"/>
        <dbReference type="ChEBI" id="CHEBI:203600"/>
        <dbReference type="EC" id="3.1.4.11"/>
    </reaction>
    <physiologicalReaction direction="left-to-right" evidence="10">
        <dbReference type="Rhea" id="RHEA:33180"/>
    </physiologicalReaction>
</comment>
<keyword evidence="8 11" id="KW-0443">Lipid metabolism</keyword>
<evidence type="ECO:0000256" key="13">
    <source>
        <dbReference type="PROSITE-ProRule" id="PRU00192"/>
    </source>
</evidence>
<dbReference type="InterPro" id="IPR017946">
    <property type="entry name" value="PLC-like_Pdiesterase_TIM-brl"/>
</dbReference>
<dbReference type="InterPro" id="IPR016279">
    <property type="entry name" value="PLC-gamma"/>
</dbReference>
<keyword evidence="2 13" id="KW-0728">SH3 domain</keyword>
<dbReference type="Gene3D" id="3.20.20.190">
    <property type="entry name" value="Phosphatidylinositol (PI) phosphodiesterase"/>
    <property type="match status" value="2"/>
</dbReference>
<proteinExistence type="predicted"/>
<dbReference type="InterPro" id="IPR002048">
    <property type="entry name" value="EF_hand_dom"/>
</dbReference>
<accession>A0ABD2WX60</accession>
<comment type="function">
    <text evidence="11">Mediates the production of the second messenger molecules diacylglycerol (DAG) and inositol 1,4,5-trisphosphate (IP3). Plays an important role in the regulation of intracellular signaling cascades.</text>
</comment>
<dbReference type="InterPro" id="IPR001192">
    <property type="entry name" value="PI-PLC_fam"/>
</dbReference>
<dbReference type="Pfam" id="PF00388">
    <property type="entry name" value="PI-PLC-X"/>
    <property type="match status" value="1"/>
</dbReference>
<dbReference type="Pfam" id="PF23583">
    <property type="entry name" value="EF_HAND_2_PLCG"/>
    <property type="match status" value="1"/>
</dbReference>
<dbReference type="Pfam" id="PF00168">
    <property type="entry name" value="C2"/>
    <property type="match status" value="1"/>
</dbReference>
<dbReference type="SMART" id="SM00252">
    <property type="entry name" value="SH2"/>
    <property type="match status" value="2"/>
</dbReference>
<feature type="domain" description="PI-PLC Y-box" evidence="18">
    <location>
        <begin position="954"/>
        <end position="1069"/>
    </location>
</feature>
<dbReference type="PROSITE" id="PS50004">
    <property type="entry name" value="C2"/>
    <property type="match status" value="1"/>
</dbReference>
<evidence type="ECO:0000256" key="1">
    <source>
        <dbReference type="ARBA" id="ARBA00001913"/>
    </source>
</evidence>
<dbReference type="EC" id="3.1.4.11" evidence="11"/>
<dbReference type="SMART" id="SM00233">
    <property type="entry name" value="PH"/>
    <property type="match status" value="1"/>
</dbReference>
<dbReference type="GO" id="GO:0004435">
    <property type="term" value="F:phosphatidylinositol-4,5-bisphosphate phospholipase C activity"/>
    <property type="evidence" value="ECO:0007669"/>
    <property type="project" value="UniProtKB-UniRule"/>
</dbReference>
<feature type="domain" description="PH" evidence="16">
    <location>
        <begin position="40"/>
        <end position="154"/>
    </location>
</feature>
<dbReference type="InterPro" id="IPR000980">
    <property type="entry name" value="SH2"/>
</dbReference>
<dbReference type="PROSITE" id="PS50002">
    <property type="entry name" value="SH3"/>
    <property type="match status" value="1"/>
</dbReference>
<dbReference type="Pfam" id="PF00017">
    <property type="entry name" value="SH2"/>
    <property type="match status" value="2"/>
</dbReference>
<dbReference type="InterPro" id="IPR035892">
    <property type="entry name" value="C2_domain_sf"/>
</dbReference>
<keyword evidence="5" id="KW-0106">Calcium</keyword>
<dbReference type="CDD" id="cd08592">
    <property type="entry name" value="PI-PLCc_gamma"/>
    <property type="match status" value="1"/>
</dbReference>
<dbReference type="Proteomes" id="UP001627154">
    <property type="component" value="Unassembled WGS sequence"/>
</dbReference>
<dbReference type="InterPro" id="IPR001452">
    <property type="entry name" value="SH3_domain"/>
</dbReference>
<evidence type="ECO:0000259" key="16">
    <source>
        <dbReference type="PROSITE" id="PS50003"/>
    </source>
</evidence>
<dbReference type="CDD" id="cd16201">
    <property type="entry name" value="EFh_PI-PLCgamma"/>
    <property type="match status" value="1"/>
</dbReference>
<dbReference type="PROSITE" id="PS50001">
    <property type="entry name" value="SH2"/>
    <property type="match status" value="2"/>
</dbReference>
<dbReference type="PROSITE" id="PS50008">
    <property type="entry name" value="PIPLC_Y_DOMAIN"/>
    <property type="match status" value="1"/>
</dbReference>
<keyword evidence="21" id="KW-1185">Reference proteome</keyword>
<dbReference type="Pfam" id="PF23329">
    <property type="entry name" value="EF_HAND_1_PLCG"/>
    <property type="match status" value="1"/>
</dbReference>
<dbReference type="PIRSF" id="PIRSF000952">
    <property type="entry name" value="PLC-gamma"/>
    <property type="match status" value="1"/>
</dbReference>
<comment type="caution">
    <text evidence="20">The sequence shown here is derived from an EMBL/GenBank/DDBJ whole genome shotgun (WGS) entry which is preliminary data.</text>
</comment>
<reference evidence="20 21" key="1">
    <citation type="journal article" date="2024" name="bioRxiv">
        <title>A reference genome for Trichogramma kaykai: A tiny desert-dwelling parasitoid wasp with competing sex-ratio distorters.</title>
        <authorList>
            <person name="Culotta J."/>
            <person name="Lindsey A.R."/>
        </authorList>
    </citation>
    <scope>NUCLEOTIDE SEQUENCE [LARGE SCALE GENOMIC DNA]</scope>
    <source>
        <strain evidence="20 21">KSX58</strain>
    </source>
</reference>
<evidence type="ECO:0000256" key="3">
    <source>
        <dbReference type="ARBA" id="ARBA00022737"/>
    </source>
</evidence>
<evidence type="ECO:0000259" key="19">
    <source>
        <dbReference type="PROSITE" id="PS50222"/>
    </source>
</evidence>
<dbReference type="AlphaFoldDB" id="A0ABD2WX60"/>
<dbReference type="Gene3D" id="2.30.30.40">
    <property type="entry name" value="SH3 Domains"/>
    <property type="match status" value="1"/>
</dbReference>
<dbReference type="FunFam" id="2.30.30.40:FF:000119">
    <property type="entry name" value="1-phosphatidylinositol 4,5-bisphosphate phosphodiesterase gamma"/>
    <property type="match status" value="1"/>
</dbReference>
<dbReference type="Gene3D" id="2.60.40.150">
    <property type="entry name" value="C2 domain"/>
    <property type="match status" value="1"/>
</dbReference>
<evidence type="ECO:0000256" key="12">
    <source>
        <dbReference type="PROSITE-ProRule" id="PRU00191"/>
    </source>
</evidence>
<dbReference type="SUPFAM" id="SSF55550">
    <property type="entry name" value="SH2 domain"/>
    <property type="match status" value="2"/>
</dbReference>
<dbReference type="SMART" id="SM00326">
    <property type="entry name" value="SH3"/>
    <property type="match status" value="1"/>
</dbReference>
<dbReference type="InterPro" id="IPR036860">
    <property type="entry name" value="SH2_dom_sf"/>
</dbReference>
<dbReference type="SUPFAM" id="SSF51695">
    <property type="entry name" value="PLC-like phosphodiesterases"/>
    <property type="match status" value="1"/>
</dbReference>
<evidence type="ECO:0000256" key="11">
    <source>
        <dbReference type="PIRNR" id="PIRNR000952"/>
    </source>
</evidence>
<dbReference type="SUPFAM" id="SSF49562">
    <property type="entry name" value="C2 domain (Calcium/lipid-binding domain, CaLB)"/>
    <property type="match status" value="1"/>
</dbReference>
<feature type="domain" description="C2" evidence="17">
    <location>
        <begin position="1064"/>
        <end position="1194"/>
    </location>
</feature>
<dbReference type="Pfam" id="PF00387">
    <property type="entry name" value="PI-PLC-Y"/>
    <property type="match status" value="1"/>
</dbReference>
<dbReference type="FunFam" id="2.30.29.30:FF:000155">
    <property type="entry name" value="1-phosphatidylinositol 4,5-bisphosphate phosphodiesterase gamma"/>
    <property type="match status" value="1"/>
</dbReference>
<name>A0ABD2WX60_9HYME</name>
<evidence type="ECO:0000313" key="20">
    <source>
        <dbReference type="EMBL" id="KAL3397091.1"/>
    </source>
</evidence>
<keyword evidence="4 11" id="KW-0378">Hydrolase</keyword>
<dbReference type="Gene3D" id="2.30.29.30">
    <property type="entry name" value="Pleckstrin-homology domain (PH domain)/Phosphotyrosine-binding domain (PTB)"/>
    <property type="match status" value="1"/>
</dbReference>
<dbReference type="InterPro" id="IPR000909">
    <property type="entry name" value="PLipase_C_PInositol-sp_X_dom"/>
</dbReference>
<dbReference type="Pfam" id="PF00018">
    <property type="entry name" value="SH3_1"/>
    <property type="match status" value="1"/>
</dbReference>
<dbReference type="InterPro" id="IPR057061">
    <property type="entry name" value="PLCG_EF-hand_2"/>
</dbReference>
<evidence type="ECO:0000256" key="6">
    <source>
        <dbReference type="ARBA" id="ARBA00022963"/>
    </source>
</evidence>
<dbReference type="CDD" id="cd00275">
    <property type="entry name" value="C2_PLC_like"/>
    <property type="match status" value="1"/>
</dbReference>
<evidence type="ECO:0000256" key="4">
    <source>
        <dbReference type="ARBA" id="ARBA00022801"/>
    </source>
</evidence>
<evidence type="ECO:0000259" key="18">
    <source>
        <dbReference type="PROSITE" id="PS50008"/>
    </source>
</evidence>
<evidence type="ECO:0000256" key="9">
    <source>
        <dbReference type="ARBA" id="ARBA00023224"/>
    </source>
</evidence>
<dbReference type="SUPFAM" id="SSF47473">
    <property type="entry name" value="EF-hand"/>
    <property type="match status" value="1"/>
</dbReference>
<dbReference type="FunFam" id="3.30.505.10:FF:000011">
    <property type="entry name" value="1-phosphatidylinositol 4,5-bisphosphate phosphodiesterase gamma"/>
    <property type="match status" value="1"/>
</dbReference>